<dbReference type="Proteomes" id="UP000292564">
    <property type="component" value="Unassembled WGS sequence"/>
</dbReference>
<keyword evidence="3" id="KW-1185">Reference proteome</keyword>
<name>A0A4Q7ZLQ6_9ACTN</name>
<organism evidence="2 3">
    <name type="scientific">Krasilnikovia cinnamomea</name>
    <dbReference type="NCBI Taxonomy" id="349313"/>
    <lineage>
        <taxon>Bacteria</taxon>
        <taxon>Bacillati</taxon>
        <taxon>Actinomycetota</taxon>
        <taxon>Actinomycetes</taxon>
        <taxon>Micromonosporales</taxon>
        <taxon>Micromonosporaceae</taxon>
        <taxon>Krasilnikovia</taxon>
    </lineage>
</organism>
<evidence type="ECO:0000256" key="1">
    <source>
        <dbReference type="SAM" id="MobiDB-lite"/>
    </source>
</evidence>
<evidence type="ECO:0000313" key="3">
    <source>
        <dbReference type="Proteomes" id="UP000292564"/>
    </source>
</evidence>
<evidence type="ECO:0000313" key="2">
    <source>
        <dbReference type="EMBL" id="RZU51551.1"/>
    </source>
</evidence>
<dbReference type="EMBL" id="SHKY01000001">
    <property type="protein sequence ID" value="RZU51551.1"/>
    <property type="molecule type" value="Genomic_DNA"/>
</dbReference>
<comment type="caution">
    <text evidence="2">The sequence shown here is derived from an EMBL/GenBank/DDBJ whole genome shotgun (WGS) entry which is preliminary data.</text>
</comment>
<protein>
    <submittedName>
        <fullName evidence="2">Uncharacterized protein</fullName>
    </submittedName>
</protein>
<reference evidence="2 3" key="1">
    <citation type="submission" date="2019-02" db="EMBL/GenBank/DDBJ databases">
        <title>Sequencing the genomes of 1000 actinobacteria strains.</title>
        <authorList>
            <person name="Klenk H.-P."/>
        </authorList>
    </citation>
    <scope>NUCLEOTIDE SEQUENCE [LARGE SCALE GENOMIC DNA]</scope>
    <source>
        <strain evidence="2 3">DSM 45162</strain>
    </source>
</reference>
<feature type="region of interest" description="Disordered" evidence="1">
    <location>
        <begin position="81"/>
        <end position="104"/>
    </location>
</feature>
<dbReference type="AlphaFoldDB" id="A0A4Q7ZLQ6"/>
<gene>
    <name evidence="2" type="ORF">EV385_3381</name>
</gene>
<accession>A0A4Q7ZLQ6</accession>
<proteinExistence type="predicted"/>
<sequence length="104" mass="11328">MHLPARPDWSCEECGQPWPCDSTRVALSGEYQGERASLLIYLAFHLADAIDDFSQPDRGPVPDLYARFLGWIPQPTIAPGGPSKESGAVLLADPDGNEFRVEGS</sequence>